<evidence type="ECO:0000313" key="2">
    <source>
        <dbReference type="Proteomes" id="UP000076408"/>
    </source>
</evidence>
<keyword evidence="2" id="KW-1185">Reference proteome</keyword>
<dbReference type="VEuPathDB" id="VectorBase:ASTEI20_035608"/>
<dbReference type="VEuPathDB" id="VectorBase:ASTE001153"/>
<dbReference type="Gene3D" id="3.30.420.40">
    <property type="match status" value="1"/>
</dbReference>
<dbReference type="EnsemblMetazoa" id="ASTEI08832-RA">
    <property type="protein sequence ID" value="ASTEI08832-PA"/>
    <property type="gene ID" value="ASTEI08832"/>
</dbReference>
<reference evidence="2" key="1">
    <citation type="journal article" date="2014" name="Genome Biol.">
        <title>Genome analysis of a major urban malaria vector mosquito, Anopheles stephensi.</title>
        <authorList>
            <person name="Jiang X."/>
            <person name="Peery A."/>
            <person name="Hall A.B."/>
            <person name="Sharma A."/>
            <person name="Chen X.G."/>
            <person name="Waterhouse R.M."/>
            <person name="Komissarov A."/>
            <person name="Riehle M.M."/>
            <person name="Shouche Y."/>
            <person name="Sharakhova M.V."/>
            <person name="Lawson D."/>
            <person name="Pakpour N."/>
            <person name="Arensburger P."/>
            <person name="Davidson V.L."/>
            <person name="Eiglmeier K."/>
            <person name="Emrich S."/>
            <person name="George P."/>
            <person name="Kennedy R.C."/>
            <person name="Mane S.P."/>
            <person name="Maslen G."/>
            <person name="Oringanje C."/>
            <person name="Qi Y."/>
            <person name="Settlage R."/>
            <person name="Tojo M."/>
            <person name="Tubio J.M."/>
            <person name="Unger M.F."/>
            <person name="Wang B."/>
            <person name="Vernick K.D."/>
            <person name="Ribeiro J.M."/>
            <person name="James A.A."/>
            <person name="Michel K."/>
            <person name="Riehle M.A."/>
            <person name="Luckhart S."/>
            <person name="Sharakhov I.V."/>
            <person name="Tu Z."/>
        </authorList>
    </citation>
    <scope>NUCLEOTIDE SEQUENCE [LARGE SCALE GENOMIC DNA]</scope>
    <source>
        <strain evidence="2">Indian</strain>
    </source>
</reference>
<sequence length="68" mass="7595">MDSRGRHVIVCDNGTGFVKCGYAGSNFPAHIFPSMVGRPIIRAVNKIGDIEVKKNVSRDFVPEYRSRQ</sequence>
<accession>A0A182YK46</accession>
<dbReference type="Pfam" id="PF00022">
    <property type="entry name" value="Actin"/>
    <property type="match status" value="1"/>
</dbReference>
<reference evidence="1" key="2">
    <citation type="submission" date="2020-05" db="UniProtKB">
        <authorList>
            <consortium name="EnsemblMetazoa"/>
        </authorList>
    </citation>
    <scope>IDENTIFICATION</scope>
    <source>
        <strain evidence="1">Indian</strain>
    </source>
</reference>
<dbReference type="SUPFAM" id="SSF53067">
    <property type="entry name" value="Actin-like ATPase domain"/>
    <property type="match status" value="1"/>
</dbReference>
<dbReference type="Proteomes" id="UP000076408">
    <property type="component" value="Unassembled WGS sequence"/>
</dbReference>
<dbReference type="VEuPathDB" id="VectorBase:ASTEI08832"/>
<dbReference type="InterPro" id="IPR043129">
    <property type="entry name" value="ATPase_NBD"/>
</dbReference>
<organism evidence="1 2">
    <name type="scientific">Anopheles stephensi</name>
    <name type="common">Indo-Pakistan malaria mosquito</name>
    <dbReference type="NCBI Taxonomy" id="30069"/>
    <lineage>
        <taxon>Eukaryota</taxon>
        <taxon>Metazoa</taxon>
        <taxon>Ecdysozoa</taxon>
        <taxon>Arthropoda</taxon>
        <taxon>Hexapoda</taxon>
        <taxon>Insecta</taxon>
        <taxon>Pterygota</taxon>
        <taxon>Neoptera</taxon>
        <taxon>Endopterygota</taxon>
        <taxon>Diptera</taxon>
        <taxon>Nematocera</taxon>
        <taxon>Culicoidea</taxon>
        <taxon>Culicidae</taxon>
        <taxon>Anophelinae</taxon>
        <taxon>Anopheles</taxon>
    </lineage>
</organism>
<protein>
    <recommendedName>
        <fullName evidence="3">Actin-related protein 2</fullName>
    </recommendedName>
</protein>
<dbReference type="InterPro" id="IPR004000">
    <property type="entry name" value="Actin"/>
</dbReference>
<dbReference type="STRING" id="30069.A0A182YK46"/>
<evidence type="ECO:0008006" key="3">
    <source>
        <dbReference type="Google" id="ProtNLM"/>
    </source>
</evidence>
<proteinExistence type="predicted"/>
<dbReference type="OMA" id="GPNFPEH"/>
<name>A0A182YK46_ANOST</name>
<evidence type="ECO:0000313" key="1">
    <source>
        <dbReference type="EnsemblMetazoa" id="ASTEI08832-PA"/>
    </source>
</evidence>
<dbReference type="AlphaFoldDB" id="A0A182YK46"/>